<evidence type="ECO:0000313" key="2">
    <source>
        <dbReference type="Ensembl" id="ENSFCTP00005060198.1"/>
    </source>
</evidence>
<evidence type="ECO:0000256" key="1">
    <source>
        <dbReference type="SAM" id="MobiDB-lite"/>
    </source>
</evidence>
<organism evidence="2 3">
    <name type="scientific">Felis catus</name>
    <name type="common">Cat</name>
    <name type="synonym">Felis silvestris catus</name>
    <dbReference type="NCBI Taxonomy" id="9685"/>
    <lineage>
        <taxon>Eukaryota</taxon>
        <taxon>Metazoa</taxon>
        <taxon>Chordata</taxon>
        <taxon>Craniata</taxon>
        <taxon>Vertebrata</taxon>
        <taxon>Euteleostomi</taxon>
        <taxon>Mammalia</taxon>
        <taxon>Eutheria</taxon>
        <taxon>Laurasiatheria</taxon>
        <taxon>Carnivora</taxon>
        <taxon>Feliformia</taxon>
        <taxon>Felidae</taxon>
        <taxon>Felinae</taxon>
        <taxon>Felis</taxon>
    </lineage>
</organism>
<name>A0ABI8AM99_FELCA</name>
<dbReference type="GeneTree" id="ENSGT00390000013828"/>
<gene>
    <name evidence="2" type="primary">DRAXIN</name>
</gene>
<feature type="region of interest" description="Disordered" evidence="1">
    <location>
        <begin position="59"/>
        <end position="107"/>
    </location>
</feature>
<reference evidence="2" key="3">
    <citation type="submission" date="2025-09" db="UniProtKB">
        <authorList>
            <consortium name="Ensembl"/>
        </authorList>
    </citation>
    <scope>IDENTIFICATION</scope>
    <source>
        <strain evidence="2">breed Abyssinian</strain>
    </source>
</reference>
<keyword evidence="3" id="KW-1185">Reference proteome</keyword>
<dbReference type="Ensembl" id="ENSFCTT00005089641.1">
    <property type="protein sequence ID" value="ENSFCTP00005060198.1"/>
    <property type="gene ID" value="ENSFCTG00005032383.1"/>
</dbReference>
<sequence>MVTERHRLRVSRATIIKTACQGAAVTFGNISARPTTAASTTNALMIACVWKGCAAMPNSTGTAGSHGGRGAAWSRRRPTATRDPSSTSSGSARGASPPAWGPRARAEVWRSRAICSELAVRDRMGTR</sequence>
<reference evidence="2" key="2">
    <citation type="submission" date="2025-08" db="UniProtKB">
        <authorList>
            <consortium name="Ensembl"/>
        </authorList>
    </citation>
    <scope>IDENTIFICATION</scope>
    <source>
        <strain evidence="2">breed Abyssinian</strain>
    </source>
</reference>
<accession>A0ABI8AM99</accession>
<dbReference type="Proteomes" id="UP000823872">
    <property type="component" value="Chromosome C1"/>
</dbReference>
<proteinExistence type="predicted"/>
<evidence type="ECO:0000313" key="3">
    <source>
        <dbReference type="Proteomes" id="UP000823872"/>
    </source>
</evidence>
<feature type="compositionally biased region" description="Low complexity" evidence="1">
    <location>
        <begin position="81"/>
        <end position="103"/>
    </location>
</feature>
<reference evidence="2 3" key="1">
    <citation type="submission" date="2021-02" db="EMBL/GenBank/DDBJ databases">
        <title>Safari Cat Assemblies.</title>
        <authorList>
            <person name="Bredemeyer K.R."/>
            <person name="Murphy W.J."/>
        </authorList>
    </citation>
    <scope>NUCLEOTIDE SEQUENCE [LARGE SCALE GENOMIC DNA]</scope>
</reference>
<protein>
    <submittedName>
        <fullName evidence="2">Uncharacterized protein</fullName>
    </submittedName>
</protein>